<comment type="pathway">
    <text evidence="2 8">Glycan metabolism; pectin degradation; 2-dehydro-3-deoxy-D-gluconate from pectin: step 1/5.</text>
</comment>
<comment type="subcellular location">
    <subcellularLocation>
        <location evidence="1 8">Secreted</location>
        <location evidence="1 8">Cell wall</location>
    </subcellularLocation>
</comment>
<dbReference type="UniPathway" id="UPA00545">
    <property type="reaction ID" value="UER00823"/>
</dbReference>
<comment type="caution">
    <text evidence="10">The sequence shown here is derived from an EMBL/GenBank/DDBJ whole genome shotgun (WGS) entry which is preliminary data.</text>
</comment>
<dbReference type="InterPro" id="IPR011050">
    <property type="entry name" value="Pectin_lyase_fold/virulence"/>
</dbReference>
<evidence type="ECO:0000256" key="2">
    <source>
        <dbReference type="ARBA" id="ARBA00005184"/>
    </source>
</evidence>
<accession>A0A2U1LGA6</accession>
<evidence type="ECO:0000259" key="9">
    <source>
        <dbReference type="Pfam" id="PF01095"/>
    </source>
</evidence>
<dbReference type="STRING" id="35608.A0A2U1LGA6"/>
<dbReference type="EC" id="3.1.1.11" evidence="8"/>
<evidence type="ECO:0000313" key="10">
    <source>
        <dbReference type="EMBL" id="PWA48028.1"/>
    </source>
</evidence>
<dbReference type="GO" id="GO:0045490">
    <property type="term" value="P:pectin catabolic process"/>
    <property type="evidence" value="ECO:0007669"/>
    <property type="project" value="UniProtKB-UniRule"/>
</dbReference>
<gene>
    <name evidence="10" type="ORF">CTI12_AA494630</name>
</gene>
<keyword evidence="6 8" id="KW-0961">Cell wall biogenesis/degradation</keyword>
<dbReference type="EMBL" id="PKPP01009537">
    <property type="protein sequence ID" value="PWA48028.1"/>
    <property type="molecule type" value="Genomic_DNA"/>
</dbReference>
<keyword evidence="8" id="KW-0964">Secreted</keyword>
<keyword evidence="5 8" id="KW-0063">Aspartyl esterase</keyword>
<comment type="catalytic activity">
    <reaction evidence="7 8">
        <text>[(1-&gt;4)-alpha-D-galacturonosyl methyl ester](n) + n H2O = [(1-&gt;4)-alpha-D-galacturonosyl](n) + n methanol + n H(+)</text>
        <dbReference type="Rhea" id="RHEA:22380"/>
        <dbReference type="Rhea" id="RHEA-COMP:14570"/>
        <dbReference type="Rhea" id="RHEA-COMP:14573"/>
        <dbReference type="ChEBI" id="CHEBI:15377"/>
        <dbReference type="ChEBI" id="CHEBI:15378"/>
        <dbReference type="ChEBI" id="CHEBI:17790"/>
        <dbReference type="ChEBI" id="CHEBI:140522"/>
        <dbReference type="ChEBI" id="CHEBI:140523"/>
        <dbReference type="EC" id="3.1.1.11"/>
    </reaction>
</comment>
<dbReference type="PANTHER" id="PTHR31707">
    <property type="entry name" value="PECTINESTERASE"/>
    <property type="match status" value="1"/>
</dbReference>
<keyword evidence="3 8" id="KW-0134">Cell wall</keyword>
<proteinExistence type="predicted"/>
<evidence type="ECO:0000256" key="5">
    <source>
        <dbReference type="ARBA" id="ARBA00023085"/>
    </source>
</evidence>
<reference evidence="10 11" key="1">
    <citation type="journal article" date="2018" name="Mol. Plant">
        <title>The genome of Artemisia annua provides insight into the evolution of Asteraceae family and artemisinin biosynthesis.</title>
        <authorList>
            <person name="Shen Q."/>
            <person name="Zhang L."/>
            <person name="Liao Z."/>
            <person name="Wang S."/>
            <person name="Yan T."/>
            <person name="Shi P."/>
            <person name="Liu M."/>
            <person name="Fu X."/>
            <person name="Pan Q."/>
            <person name="Wang Y."/>
            <person name="Lv Z."/>
            <person name="Lu X."/>
            <person name="Zhang F."/>
            <person name="Jiang W."/>
            <person name="Ma Y."/>
            <person name="Chen M."/>
            <person name="Hao X."/>
            <person name="Li L."/>
            <person name="Tang Y."/>
            <person name="Lv G."/>
            <person name="Zhou Y."/>
            <person name="Sun X."/>
            <person name="Brodelius P.E."/>
            <person name="Rose J.K.C."/>
            <person name="Tang K."/>
        </authorList>
    </citation>
    <scope>NUCLEOTIDE SEQUENCE [LARGE SCALE GENOMIC DNA]</scope>
    <source>
        <strain evidence="11">cv. Huhao1</strain>
        <tissue evidence="10">Leaf</tissue>
    </source>
</reference>
<dbReference type="SUPFAM" id="SSF51126">
    <property type="entry name" value="Pectin lyase-like"/>
    <property type="match status" value="1"/>
</dbReference>
<evidence type="ECO:0000256" key="7">
    <source>
        <dbReference type="ARBA" id="ARBA00047928"/>
    </source>
</evidence>
<dbReference type="GO" id="GO:0030599">
    <property type="term" value="F:pectinesterase activity"/>
    <property type="evidence" value="ECO:0007669"/>
    <property type="project" value="UniProtKB-UniRule"/>
</dbReference>
<evidence type="ECO:0000313" key="11">
    <source>
        <dbReference type="Proteomes" id="UP000245207"/>
    </source>
</evidence>
<dbReference type="InterPro" id="IPR012334">
    <property type="entry name" value="Pectin_lyas_fold"/>
</dbReference>
<dbReference type="InterPro" id="IPR018040">
    <property type="entry name" value="Pectinesterase_Tyr_AS"/>
</dbReference>
<dbReference type="AlphaFoldDB" id="A0A2U1LGA6"/>
<evidence type="ECO:0000256" key="4">
    <source>
        <dbReference type="ARBA" id="ARBA00022801"/>
    </source>
</evidence>
<dbReference type="Pfam" id="PF01095">
    <property type="entry name" value="Pectinesterase"/>
    <property type="match status" value="1"/>
</dbReference>
<comment type="function">
    <text evidence="8">Acts in the modification of cell walls via demethylesterification of cell wall pectin.</text>
</comment>
<keyword evidence="11" id="KW-1185">Reference proteome</keyword>
<evidence type="ECO:0000256" key="3">
    <source>
        <dbReference type="ARBA" id="ARBA00022512"/>
    </source>
</evidence>
<dbReference type="GO" id="GO:0042545">
    <property type="term" value="P:cell wall modification"/>
    <property type="evidence" value="ECO:0007669"/>
    <property type="project" value="UniProtKB-UniRule"/>
</dbReference>
<protein>
    <recommendedName>
        <fullName evidence="8">Pectinesterase</fullName>
        <ecNumber evidence="8">3.1.1.11</ecNumber>
    </recommendedName>
</protein>
<dbReference type="Proteomes" id="UP000245207">
    <property type="component" value="Unassembled WGS sequence"/>
</dbReference>
<evidence type="ECO:0000256" key="1">
    <source>
        <dbReference type="ARBA" id="ARBA00004191"/>
    </source>
</evidence>
<evidence type="ECO:0000256" key="6">
    <source>
        <dbReference type="ARBA" id="ARBA00023316"/>
    </source>
</evidence>
<dbReference type="Gene3D" id="2.160.20.10">
    <property type="entry name" value="Single-stranded right-handed beta-helix, Pectin lyase-like"/>
    <property type="match status" value="1"/>
</dbReference>
<evidence type="ECO:0000256" key="8">
    <source>
        <dbReference type="RuleBase" id="RU000589"/>
    </source>
</evidence>
<organism evidence="10 11">
    <name type="scientific">Artemisia annua</name>
    <name type="common">Sweet wormwood</name>
    <dbReference type="NCBI Taxonomy" id="35608"/>
    <lineage>
        <taxon>Eukaryota</taxon>
        <taxon>Viridiplantae</taxon>
        <taxon>Streptophyta</taxon>
        <taxon>Embryophyta</taxon>
        <taxon>Tracheophyta</taxon>
        <taxon>Spermatophyta</taxon>
        <taxon>Magnoliopsida</taxon>
        <taxon>eudicotyledons</taxon>
        <taxon>Gunneridae</taxon>
        <taxon>Pentapetalae</taxon>
        <taxon>asterids</taxon>
        <taxon>campanulids</taxon>
        <taxon>Asterales</taxon>
        <taxon>Asteraceae</taxon>
        <taxon>Asteroideae</taxon>
        <taxon>Anthemideae</taxon>
        <taxon>Artemisiinae</taxon>
        <taxon>Artemisia</taxon>
    </lineage>
</organism>
<keyword evidence="4 8" id="KW-0378">Hydrolase</keyword>
<name>A0A2U1LGA6_ARTAN</name>
<sequence>MGELAAYLKGNVGRYVVYVKEGIYDEYVIVTKDQVNVFTIGDGAKKTIITRNRSHKTGWTTYKSATLTAFRSPSEYYKSLIHHLLRFANLSMNVLFHNAFFLKYIYTFHDRMTLIGMDSSG</sequence>
<dbReference type="InterPro" id="IPR000070">
    <property type="entry name" value="Pectinesterase_cat"/>
</dbReference>
<feature type="domain" description="Pectinesterase catalytic" evidence="9">
    <location>
        <begin position="9"/>
        <end position="69"/>
    </location>
</feature>
<dbReference type="PROSITE" id="PS00800">
    <property type="entry name" value="PECTINESTERASE_1"/>
    <property type="match status" value="1"/>
</dbReference>
<dbReference type="OrthoDB" id="1936831at2759"/>